<protein>
    <submittedName>
        <fullName evidence="1">Uncharacterized protein</fullName>
    </submittedName>
</protein>
<accession>A0A0A9EQZ5</accession>
<proteinExistence type="predicted"/>
<organism evidence="1">
    <name type="scientific">Arundo donax</name>
    <name type="common">Giant reed</name>
    <name type="synonym">Donax arundinaceus</name>
    <dbReference type="NCBI Taxonomy" id="35708"/>
    <lineage>
        <taxon>Eukaryota</taxon>
        <taxon>Viridiplantae</taxon>
        <taxon>Streptophyta</taxon>
        <taxon>Embryophyta</taxon>
        <taxon>Tracheophyta</taxon>
        <taxon>Spermatophyta</taxon>
        <taxon>Magnoliopsida</taxon>
        <taxon>Liliopsida</taxon>
        <taxon>Poales</taxon>
        <taxon>Poaceae</taxon>
        <taxon>PACMAD clade</taxon>
        <taxon>Arundinoideae</taxon>
        <taxon>Arundineae</taxon>
        <taxon>Arundo</taxon>
    </lineage>
</organism>
<reference evidence="1" key="1">
    <citation type="submission" date="2014-09" db="EMBL/GenBank/DDBJ databases">
        <authorList>
            <person name="Magalhaes I.L.F."/>
            <person name="Oliveira U."/>
            <person name="Santos F.R."/>
            <person name="Vidigal T.H.D.A."/>
            <person name="Brescovit A.D."/>
            <person name="Santos A.J."/>
        </authorList>
    </citation>
    <scope>NUCLEOTIDE SEQUENCE</scope>
    <source>
        <tissue evidence="1">Shoot tissue taken approximately 20 cm above the soil surface</tissue>
    </source>
</reference>
<evidence type="ECO:0000313" key="1">
    <source>
        <dbReference type="EMBL" id="JAD98457.1"/>
    </source>
</evidence>
<dbReference type="EMBL" id="GBRH01199438">
    <property type="protein sequence ID" value="JAD98457.1"/>
    <property type="molecule type" value="Transcribed_RNA"/>
</dbReference>
<name>A0A0A9EQZ5_ARUDO</name>
<reference evidence="1" key="2">
    <citation type="journal article" date="2015" name="Data Brief">
        <title>Shoot transcriptome of the giant reed, Arundo donax.</title>
        <authorList>
            <person name="Barrero R.A."/>
            <person name="Guerrero F.D."/>
            <person name="Moolhuijzen P."/>
            <person name="Goolsby J.A."/>
            <person name="Tidwell J."/>
            <person name="Bellgard S.E."/>
            <person name="Bellgard M.I."/>
        </authorList>
    </citation>
    <scope>NUCLEOTIDE SEQUENCE</scope>
    <source>
        <tissue evidence="1">Shoot tissue taken approximately 20 cm above the soil surface</tissue>
    </source>
</reference>
<sequence length="13" mass="1492">MEDKLGTLRLRCG</sequence>